<comment type="caution">
    <text evidence="1">The sequence shown here is derived from an EMBL/GenBank/DDBJ whole genome shotgun (WGS) entry which is preliminary data.</text>
</comment>
<reference evidence="1 2" key="1">
    <citation type="journal article" date="2020" name="Appl. Environ. Microbiol.">
        <title>Genomic Characteristics of a Novel Species of Ammonia-Oxidizing Archaea from the Jiulong River Estuary.</title>
        <authorList>
            <person name="Zou D."/>
            <person name="Wan R."/>
            <person name="Han L."/>
            <person name="Xu M.N."/>
            <person name="Liu Y."/>
            <person name="Liu H."/>
            <person name="Kao S.J."/>
            <person name="Li M."/>
        </authorList>
    </citation>
    <scope>NUCLEOTIDE SEQUENCE [LARGE SCALE GENOMIC DNA]</scope>
    <source>
        <strain evidence="1">W1bin1</strain>
    </source>
</reference>
<proteinExistence type="predicted"/>
<dbReference type="Proteomes" id="UP000559653">
    <property type="component" value="Unassembled WGS sequence"/>
</dbReference>
<sequence>MIHKSDIKLMPFTFIVAPILLVSLTFVVITTYNEMIEEKELIVSLSCPELKQYAENQIIESKLYFGSEAYLSYAEERYYHLC</sequence>
<organism evidence="1 2">
    <name type="scientific">Candidatus Nitrosomaritimum aestuariumsis</name>
    <dbReference type="NCBI Taxonomy" id="3342354"/>
    <lineage>
        <taxon>Archaea</taxon>
        <taxon>Nitrososphaerota</taxon>
        <taxon>Nitrososphaeria</taxon>
        <taxon>Nitrosopumilales</taxon>
        <taxon>Nitrosopumilaceae</taxon>
        <taxon>Candidatus Nitrosomaritimum</taxon>
    </lineage>
</organism>
<name>A0AC60VXI2_9ARCH</name>
<evidence type="ECO:0000313" key="1">
    <source>
        <dbReference type="EMBL" id="MBA4452156.1"/>
    </source>
</evidence>
<gene>
    <name evidence="1" type="ORF">H2B03_03130</name>
</gene>
<protein>
    <submittedName>
        <fullName evidence="1">Uncharacterized protein</fullName>
    </submittedName>
</protein>
<dbReference type="EMBL" id="JACEMZ010000011">
    <property type="protein sequence ID" value="MBA4452156.1"/>
    <property type="molecule type" value="Genomic_DNA"/>
</dbReference>
<evidence type="ECO:0000313" key="2">
    <source>
        <dbReference type="Proteomes" id="UP000559653"/>
    </source>
</evidence>
<accession>A0AC60VXI2</accession>